<dbReference type="SUPFAM" id="SSF55797">
    <property type="entry name" value="PR-1-like"/>
    <property type="match status" value="1"/>
</dbReference>
<feature type="chain" id="PRO_5015714303" evidence="1">
    <location>
        <begin position="31"/>
        <end position="216"/>
    </location>
</feature>
<feature type="signal peptide" evidence="1">
    <location>
        <begin position="1"/>
        <end position="30"/>
    </location>
</feature>
<accession>A0A2S5JGB4</accession>
<evidence type="ECO:0000259" key="2">
    <source>
        <dbReference type="Pfam" id="PF00188"/>
    </source>
</evidence>
<gene>
    <name evidence="3" type="ORF">LV82_01896</name>
</gene>
<dbReference type="Proteomes" id="UP000239736">
    <property type="component" value="Unassembled WGS sequence"/>
</dbReference>
<dbReference type="PANTHER" id="PTHR31157">
    <property type="entry name" value="SCP DOMAIN-CONTAINING PROTEIN"/>
    <property type="match status" value="1"/>
</dbReference>
<keyword evidence="4" id="KW-1185">Reference proteome</keyword>
<dbReference type="InterPro" id="IPR014044">
    <property type="entry name" value="CAP_dom"/>
</dbReference>
<keyword evidence="1" id="KW-0732">Signal</keyword>
<organism evidence="3 4">
    <name type="scientific">Albidovulum inexpectatum</name>
    <dbReference type="NCBI Taxonomy" id="196587"/>
    <lineage>
        <taxon>Bacteria</taxon>
        <taxon>Pseudomonadati</taxon>
        <taxon>Pseudomonadota</taxon>
        <taxon>Alphaproteobacteria</taxon>
        <taxon>Rhodobacterales</taxon>
        <taxon>Paracoccaceae</taxon>
        <taxon>Albidovulum</taxon>
    </lineage>
</organism>
<proteinExistence type="predicted"/>
<protein>
    <submittedName>
        <fullName evidence="3">Cysteine-rich secretory protein family protein</fullName>
    </submittedName>
</protein>
<name>A0A2S5JGB4_9RHOB</name>
<reference evidence="3 4" key="1">
    <citation type="submission" date="2018-01" db="EMBL/GenBank/DDBJ databases">
        <title>Genomic Encyclopedia of Archaeal and Bacterial Type Strains, Phase II (KMG-II): from individual species to whole genera.</title>
        <authorList>
            <person name="Goeker M."/>
        </authorList>
    </citation>
    <scope>NUCLEOTIDE SEQUENCE [LARGE SCALE GENOMIC DNA]</scope>
    <source>
        <strain evidence="3 4">DSM 12048</strain>
    </source>
</reference>
<dbReference type="RefSeq" id="WP_170063396.1">
    <property type="nucleotide sequence ID" value="NZ_PRDS01000005.1"/>
</dbReference>
<dbReference type="Gene3D" id="3.40.33.10">
    <property type="entry name" value="CAP"/>
    <property type="match status" value="1"/>
</dbReference>
<evidence type="ECO:0000256" key="1">
    <source>
        <dbReference type="SAM" id="SignalP"/>
    </source>
</evidence>
<dbReference type="InterPro" id="IPR035940">
    <property type="entry name" value="CAP_sf"/>
</dbReference>
<dbReference type="AlphaFoldDB" id="A0A2S5JGB4"/>
<dbReference type="Pfam" id="PF00188">
    <property type="entry name" value="CAP"/>
    <property type="match status" value="1"/>
</dbReference>
<evidence type="ECO:0000313" key="4">
    <source>
        <dbReference type="Proteomes" id="UP000239736"/>
    </source>
</evidence>
<dbReference type="CDD" id="cd05379">
    <property type="entry name" value="CAP_bacterial"/>
    <property type="match status" value="1"/>
</dbReference>
<feature type="domain" description="SCP" evidence="2">
    <location>
        <begin position="61"/>
        <end position="211"/>
    </location>
</feature>
<dbReference type="EMBL" id="PRDS01000005">
    <property type="protein sequence ID" value="PPB80547.1"/>
    <property type="molecule type" value="Genomic_DNA"/>
</dbReference>
<sequence length="216" mass="23380">MIQHIEAARGARLMLAVAALIVAMSGMAAACSRAMPQGADQVVAANGRIDAGLIDAAIRAEVNYHRCRAGLPALAGEKGLARVARKHAEWMARARKLSHRSTVPGQSTAVSRLKASRVKFRAGSENIGYLARYRIDGTRFRIVNSGACHFEISRGKPVPPHSYASLARTIVRLWMDSPAHRRNILDRKVSRVGSGAALDPRAEHCGRFYVSQSFAG</sequence>
<evidence type="ECO:0000313" key="3">
    <source>
        <dbReference type="EMBL" id="PPB80547.1"/>
    </source>
</evidence>
<comment type="caution">
    <text evidence="3">The sequence shown here is derived from an EMBL/GenBank/DDBJ whole genome shotgun (WGS) entry which is preliminary data.</text>
</comment>
<dbReference type="PANTHER" id="PTHR31157:SF1">
    <property type="entry name" value="SCP DOMAIN-CONTAINING PROTEIN"/>
    <property type="match status" value="1"/>
</dbReference>